<dbReference type="PANTHER" id="PTHR31989">
    <property type="entry name" value="NAC DOMAIN-CONTAINING PROTEIN 82-RELATED"/>
    <property type="match status" value="1"/>
</dbReference>
<evidence type="ECO:0000313" key="9">
    <source>
        <dbReference type="Proteomes" id="UP000836841"/>
    </source>
</evidence>
<evidence type="ECO:0000313" key="8">
    <source>
        <dbReference type="EMBL" id="CAH2039172.1"/>
    </source>
</evidence>
<dbReference type="SUPFAM" id="SSF101941">
    <property type="entry name" value="NAC domain"/>
    <property type="match status" value="1"/>
</dbReference>
<evidence type="ECO:0000259" key="7">
    <source>
        <dbReference type="PROSITE" id="PS51005"/>
    </source>
</evidence>
<proteinExistence type="predicted"/>
<evidence type="ECO:0000256" key="5">
    <source>
        <dbReference type="ARBA" id="ARBA00023242"/>
    </source>
</evidence>
<keyword evidence="4" id="KW-0804">Transcription</keyword>
<accession>A0AAU9RG80</accession>
<keyword evidence="3" id="KW-0238">DNA-binding</keyword>
<evidence type="ECO:0000256" key="3">
    <source>
        <dbReference type="ARBA" id="ARBA00023125"/>
    </source>
</evidence>
<dbReference type="EMBL" id="OU466857">
    <property type="protein sequence ID" value="CAH2039172.1"/>
    <property type="molecule type" value="Genomic_DNA"/>
</dbReference>
<dbReference type="InterPro" id="IPR036093">
    <property type="entry name" value="NAC_dom_sf"/>
</dbReference>
<feature type="compositionally biased region" description="Low complexity" evidence="6">
    <location>
        <begin position="285"/>
        <end position="296"/>
    </location>
</feature>
<dbReference type="GO" id="GO:0005634">
    <property type="term" value="C:nucleus"/>
    <property type="evidence" value="ECO:0007669"/>
    <property type="project" value="UniProtKB-SubCell"/>
</dbReference>
<dbReference type="InterPro" id="IPR003441">
    <property type="entry name" value="NAC-dom"/>
</dbReference>
<dbReference type="Pfam" id="PF02365">
    <property type="entry name" value="NAM"/>
    <property type="match status" value="1"/>
</dbReference>
<evidence type="ECO:0000256" key="4">
    <source>
        <dbReference type="ARBA" id="ARBA00023163"/>
    </source>
</evidence>
<gene>
    <name evidence="8" type="ORF">TAV2_LOCUS2706</name>
</gene>
<reference evidence="8 9" key="1">
    <citation type="submission" date="2022-03" db="EMBL/GenBank/DDBJ databases">
        <authorList>
            <person name="Nunn A."/>
            <person name="Chopra R."/>
            <person name="Nunn A."/>
            <person name="Contreras Garrido A."/>
        </authorList>
    </citation>
    <scope>NUCLEOTIDE SEQUENCE [LARGE SCALE GENOMIC DNA]</scope>
</reference>
<keyword evidence="5" id="KW-0539">Nucleus</keyword>
<evidence type="ECO:0000256" key="1">
    <source>
        <dbReference type="ARBA" id="ARBA00004123"/>
    </source>
</evidence>
<dbReference type="GO" id="GO:0003677">
    <property type="term" value="F:DNA binding"/>
    <property type="evidence" value="ECO:0007669"/>
    <property type="project" value="UniProtKB-KW"/>
</dbReference>
<dbReference type="GO" id="GO:0006355">
    <property type="term" value="P:regulation of DNA-templated transcription"/>
    <property type="evidence" value="ECO:0007669"/>
    <property type="project" value="InterPro"/>
</dbReference>
<keyword evidence="2" id="KW-0805">Transcription regulation</keyword>
<evidence type="ECO:0000256" key="6">
    <source>
        <dbReference type="SAM" id="MobiDB-lite"/>
    </source>
</evidence>
<keyword evidence="9" id="KW-1185">Reference proteome</keyword>
<dbReference type="PROSITE" id="PS51005">
    <property type="entry name" value="NAC"/>
    <property type="match status" value="1"/>
</dbReference>
<feature type="region of interest" description="Disordered" evidence="6">
    <location>
        <begin position="285"/>
        <end position="311"/>
    </location>
</feature>
<evidence type="ECO:0000256" key="2">
    <source>
        <dbReference type="ARBA" id="ARBA00023015"/>
    </source>
</evidence>
<comment type="subcellular location">
    <subcellularLocation>
        <location evidence="1">Nucleus</location>
    </subcellularLocation>
</comment>
<dbReference type="AlphaFoldDB" id="A0AAU9RG80"/>
<feature type="domain" description="NAC" evidence="7">
    <location>
        <begin position="3"/>
        <end position="153"/>
    </location>
</feature>
<feature type="compositionally biased region" description="Polar residues" evidence="6">
    <location>
        <begin position="302"/>
        <end position="311"/>
    </location>
</feature>
<dbReference type="Proteomes" id="UP000836841">
    <property type="component" value="Chromosome 1"/>
</dbReference>
<protein>
    <recommendedName>
        <fullName evidence="7">NAC domain-containing protein</fullName>
    </recommendedName>
</protein>
<name>A0AAU9RG80_THLAR</name>
<organism evidence="8 9">
    <name type="scientific">Thlaspi arvense</name>
    <name type="common">Field penny-cress</name>
    <dbReference type="NCBI Taxonomy" id="13288"/>
    <lineage>
        <taxon>Eukaryota</taxon>
        <taxon>Viridiplantae</taxon>
        <taxon>Streptophyta</taxon>
        <taxon>Embryophyta</taxon>
        <taxon>Tracheophyta</taxon>
        <taxon>Spermatophyta</taxon>
        <taxon>Magnoliopsida</taxon>
        <taxon>eudicotyledons</taxon>
        <taxon>Gunneridae</taxon>
        <taxon>Pentapetalae</taxon>
        <taxon>rosids</taxon>
        <taxon>malvids</taxon>
        <taxon>Brassicales</taxon>
        <taxon>Brassicaceae</taxon>
        <taxon>Thlaspideae</taxon>
        <taxon>Thlaspi</taxon>
    </lineage>
</organism>
<dbReference type="Gene3D" id="2.170.150.80">
    <property type="entry name" value="NAC domain"/>
    <property type="match status" value="1"/>
</dbReference>
<sequence>MVNPVGFRFRPNDEEIVDHYLRRKNQDNNTSHVNEVISTVDICSFDPWELPSQSKMESTEKVWFFFGCKKELRGDRQSRKTKTGFWKKTGVTMDITRKRGNREKIGEKRVLVFHYSKALGGSKSGWVMHEYVATVSSPTQMMMTYTFCKVMFKGDKRKLSPPSAAASGIEHSHSLMIPHVNNPEGSSFEGLHGQELENPRQFSGIIDEQQEAQLGAAIRRALDKVSDDDLNSFINNNDEEQGNNMFVQEDRNDYIPKKSLTGVFIGHSSDDSDSDFISATTSSIQTSSTSDSFGSSNHRIDQNTGLQESPNSTIKLSEKVSQDIGEHQLGQETISNKRAGFFYTTIQRFIKKIQLCCSIS</sequence>